<dbReference type="EMBL" id="AVQL01000074">
    <property type="protein sequence ID" value="KEQ02136.1"/>
    <property type="molecule type" value="Genomic_DNA"/>
</dbReference>
<protein>
    <submittedName>
        <fullName evidence="1">Uncharacterized protein</fullName>
    </submittedName>
</protein>
<evidence type="ECO:0000313" key="2">
    <source>
        <dbReference type="Proteomes" id="UP000027644"/>
    </source>
</evidence>
<reference evidence="1 2" key="1">
    <citation type="journal article" date="2014" name="PLoS Genet.">
        <title>Hidden diversity in honey bee gut symbionts detected by single-cell genomics.</title>
        <authorList>
            <person name="Engel P."/>
            <person name="Stepanauskas R."/>
            <person name="Moran N."/>
        </authorList>
    </citation>
    <scope>NUCLEOTIDE SEQUENCE [LARGE SCALE GENOMIC DNA]</scope>
    <source>
        <strain evidence="1 2">SCGC AB-598-J21</strain>
    </source>
</reference>
<comment type="caution">
    <text evidence="1">The sequence shown here is derived from an EMBL/GenBank/DDBJ whole genome shotgun (WGS) entry which is preliminary data.</text>
</comment>
<proteinExistence type="predicted"/>
<evidence type="ECO:0000313" key="1">
    <source>
        <dbReference type="EMBL" id="KEQ02136.1"/>
    </source>
</evidence>
<organism evidence="1 2">
    <name type="scientific">Snodgrassella alvi SCGC AB-598-J21</name>
    <dbReference type="NCBI Taxonomy" id="1385367"/>
    <lineage>
        <taxon>Bacteria</taxon>
        <taxon>Pseudomonadati</taxon>
        <taxon>Pseudomonadota</taxon>
        <taxon>Betaproteobacteria</taxon>
        <taxon>Neisseriales</taxon>
        <taxon>Neisseriaceae</taxon>
        <taxon>Snodgrassella</taxon>
    </lineage>
</organism>
<dbReference type="AlphaFoldDB" id="A0A074VAH0"/>
<name>A0A074VAH0_9NEIS</name>
<gene>
    <name evidence="1" type="ORF">SASC598J21_000800</name>
</gene>
<sequence length="53" mass="6332">MNNWHFQKLHYWESADPDFEDFIDTIKFQGAIFNQARFIRGGTDGDDLIIYAY</sequence>
<dbReference type="Proteomes" id="UP000027644">
    <property type="component" value="Unassembled WGS sequence"/>
</dbReference>
<feature type="non-terminal residue" evidence="1">
    <location>
        <position position="53"/>
    </location>
</feature>
<accession>A0A074VAH0</accession>